<keyword evidence="2" id="KW-1185">Reference proteome</keyword>
<accession>A0AAD7CRE1</accession>
<dbReference type="Proteomes" id="UP001221757">
    <property type="component" value="Unassembled WGS sequence"/>
</dbReference>
<organism evidence="1 2">
    <name type="scientific">Mycena rosella</name>
    <name type="common">Pink bonnet</name>
    <name type="synonym">Agaricus rosellus</name>
    <dbReference type="NCBI Taxonomy" id="1033263"/>
    <lineage>
        <taxon>Eukaryota</taxon>
        <taxon>Fungi</taxon>
        <taxon>Dikarya</taxon>
        <taxon>Basidiomycota</taxon>
        <taxon>Agaricomycotina</taxon>
        <taxon>Agaricomycetes</taxon>
        <taxon>Agaricomycetidae</taxon>
        <taxon>Agaricales</taxon>
        <taxon>Marasmiineae</taxon>
        <taxon>Mycenaceae</taxon>
        <taxon>Mycena</taxon>
    </lineage>
</organism>
<sequence>MSRNQNPSPSARPTAQCETLAKSVVVTQAAEAALTSISLAELGFGSVFFLEELRKELISAKESFERLESSGWGPHASKELLSSIRHTIGGTMAIVEIVTVLSVLGEPKDPAPMLVGRETQHIEETLRGIQAASQPLDAHSHECPATPETLTEVLVGAFADVYEDLAKRDTIQQLAIARSVVEATVGPQLKASLFGARITAEILQDMANLKCLERALCIRVELVAHLERILKIYGKNNPLAASLKP</sequence>
<dbReference type="AlphaFoldDB" id="A0AAD7CRE1"/>
<evidence type="ECO:0000313" key="1">
    <source>
        <dbReference type="EMBL" id="KAJ7659395.1"/>
    </source>
</evidence>
<dbReference type="EMBL" id="JARKIE010000271">
    <property type="protein sequence ID" value="KAJ7659395.1"/>
    <property type="molecule type" value="Genomic_DNA"/>
</dbReference>
<protein>
    <submittedName>
        <fullName evidence="1">Uncharacterized protein</fullName>
    </submittedName>
</protein>
<reference evidence="1" key="1">
    <citation type="submission" date="2023-03" db="EMBL/GenBank/DDBJ databases">
        <title>Massive genome expansion in bonnet fungi (Mycena s.s.) driven by repeated elements and novel gene families across ecological guilds.</title>
        <authorList>
            <consortium name="Lawrence Berkeley National Laboratory"/>
            <person name="Harder C.B."/>
            <person name="Miyauchi S."/>
            <person name="Viragh M."/>
            <person name="Kuo A."/>
            <person name="Thoen E."/>
            <person name="Andreopoulos B."/>
            <person name="Lu D."/>
            <person name="Skrede I."/>
            <person name="Drula E."/>
            <person name="Henrissat B."/>
            <person name="Morin E."/>
            <person name="Kohler A."/>
            <person name="Barry K."/>
            <person name="LaButti K."/>
            <person name="Morin E."/>
            <person name="Salamov A."/>
            <person name="Lipzen A."/>
            <person name="Mereny Z."/>
            <person name="Hegedus B."/>
            <person name="Baldrian P."/>
            <person name="Stursova M."/>
            <person name="Weitz H."/>
            <person name="Taylor A."/>
            <person name="Grigoriev I.V."/>
            <person name="Nagy L.G."/>
            <person name="Martin F."/>
            <person name="Kauserud H."/>
        </authorList>
    </citation>
    <scope>NUCLEOTIDE SEQUENCE</scope>
    <source>
        <strain evidence="1">CBHHK067</strain>
    </source>
</reference>
<name>A0AAD7CRE1_MYCRO</name>
<comment type="caution">
    <text evidence="1">The sequence shown here is derived from an EMBL/GenBank/DDBJ whole genome shotgun (WGS) entry which is preliminary data.</text>
</comment>
<evidence type="ECO:0000313" key="2">
    <source>
        <dbReference type="Proteomes" id="UP001221757"/>
    </source>
</evidence>
<gene>
    <name evidence="1" type="ORF">B0H17DRAFT_1212922</name>
</gene>
<proteinExistence type="predicted"/>